<feature type="transmembrane region" description="Helical" evidence="1">
    <location>
        <begin position="31"/>
        <end position="53"/>
    </location>
</feature>
<feature type="transmembrane region" description="Helical" evidence="1">
    <location>
        <begin position="7"/>
        <end position="25"/>
    </location>
</feature>
<feature type="transmembrane region" description="Helical" evidence="1">
    <location>
        <begin position="74"/>
        <end position="97"/>
    </location>
</feature>
<sequence length="164" mass="17913">MSQTLGNIALGLMFLLTLGIGLLPVFFGLDGLYMCSIGSIVFGVYAFILPNRITYRLKPKVVKGSTAEYCIRDLFRAWGMFAVGLGAMGLSICSFENENRNDGGGSSTLYRHANCIYLAVAIASISWDLHLMKSKHWEASTFLIFNIFVNISIIVASLTGILGK</sequence>
<dbReference type="AlphaFoldDB" id="A0AAD3CKX4"/>
<dbReference type="Proteomes" id="UP001054902">
    <property type="component" value="Unassembled WGS sequence"/>
</dbReference>
<keyword evidence="3" id="KW-1185">Reference proteome</keyword>
<feature type="transmembrane region" description="Helical" evidence="1">
    <location>
        <begin position="109"/>
        <end position="129"/>
    </location>
</feature>
<comment type="caution">
    <text evidence="2">The sequence shown here is derived from an EMBL/GenBank/DDBJ whole genome shotgun (WGS) entry which is preliminary data.</text>
</comment>
<evidence type="ECO:0000313" key="3">
    <source>
        <dbReference type="Proteomes" id="UP001054902"/>
    </source>
</evidence>
<evidence type="ECO:0000256" key="1">
    <source>
        <dbReference type="SAM" id="Phobius"/>
    </source>
</evidence>
<dbReference type="EMBL" id="BLLK01000023">
    <property type="protein sequence ID" value="GFH47458.1"/>
    <property type="molecule type" value="Genomic_DNA"/>
</dbReference>
<reference evidence="2 3" key="1">
    <citation type="journal article" date="2021" name="Sci. Rep.">
        <title>The genome of the diatom Chaetoceros tenuissimus carries an ancient integrated fragment of an extant virus.</title>
        <authorList>
            <person name="Hongo Y."/>
            <person name="Kimura K."/>
            <person name="Takaki Y."/>
            <person name="Yoshida Y."/>
            <person name="Baba S."/>
            <person name="Kobayashi G."/>
            <person name="Nagasaki K."/>
            <person name="Hano T."/>
            <person name="Tomaru Y."/>
        </authorList>
    </citation>
    <scope>NUCLEOTIDE SEQUENCE [LARGE SCALE GENOMIC DNA]</scope>
    <source>
        <strain evidence="2 3">NIES-3715</strain>
    </source>
</reference>
<accession>A0AAD3CKX4</accession>
<gene>
    <name evidence="2" type="ORF">CTEN210_03933</name>
</gene>
<organism evidence="2 3">
    <name type="scientific">Chaetoceros tenuissimus</name>
    <dbReference type="NCBI Taxonomy" id="426638"/>
    <lineage>
        <taxon>Eukaryota</taxon>
        <taxon>Sar</taxon>
        <taxon>Stramenopiles</taxon>
        <taxon>Ochrophyta</taxon>
        <taxon>Bacillariophyta</taxon>
        <taxon>Coscinodiscophyceae</taxon>
        <taxon>Chaetocerotophycidae</taxon>
        <taxon>Chaetocerotales</taxon>
        <taxon>Chaetocerotaceae</taxon>
        <taxon>Chaetoceros</taxon>
    </lineage>
</organism>
<keyword evidence="1" id="KW-1133">Transmembrane helix</keyword>
<feature type="transmembrane region" description="Helical" evidence="1">
    <location>
        <begin position="141"/>
        <end position="162"/>
    </location>
</feature>
<keyword evidence="1" id="KW-0472">Membrane</keyword>
<evidence type="ECO:0000313" key="2">
    <source>
        <dbReference type="EMBL" id="GFH47458.1"/>
    </source>
</evidence>
<name>A0AAD3CKX4_9STRA</name>
<keyword evidence="1" id="KW-0812">Transmembrane</keyword>
<proteinExistence type="predicted"/>
<protein>
    <submittedName>
        <fullName evidence="2">Uncharacterized protein</fullName>
    </submittedName>
</protein>